<dbReference type="EMBL" id="BPLQ01007433">
    <property type="protein sequence ID" value="GIY30145.1"/>
    <property type="molecule type" value="Genomic_DNA"/>
</dbReference>
<dbReference type="Proteomes" id="UP001054837">
    <property type="component" value="Unassembled WGS sequence"/>
</dbReference>
<reference evidence="1 2" key="1">
    <citation type="submission" date="2021-06" db="EMBL/GenBank/DDBJ databases">
        <title>Caerostris darwini draft genome.</title>
        <authorList>
            <person name="Kono N."/>
            <person name="Arakawa K."/>
        </authorList>
    </citation>
    <scope>NUCLEOTIDE SEQUENCE [LARGE SCALE GENOMIC DNA]</scope>
</reference>
<proteinExistence type="predicted"/>
<dbReference type="AlphaFoldDB" id="A0AAV4S913"/>
<sequence length="81" mass="9156">SLLLSIWQRVMRTNGKEQMFFLGKFGYLSLLLCPRISCFGSSVWRADSETVSNRDSIARYPEQTGFPLGVLSGVKTHNVQE</sequence>
<keyword evidence="2" id="KW-1185">Reference proteome</keyword>
<protein>
    <submittedName>
        <fullName evidence="1">Uncharacterized protein</fullName>
    </submittedName>
</protein>
<evidence type="ECO:0000313" key="2">
    <source>
        <dbReference type="Proteomes" id="UP001054837"/>
    </source>
</evidence>
<accession>A0AAV4S913</accession>
<name>A0AAV4S913_9ARAC</name>
<feature type="non-terminal residue" evidence="1">
    <location>
        <position position="1"/>
    </location>
</feature>
<comment type="caution">
    <text evidence="1">The sequence shown here is derived from an EMBL/GenBank/DDBJ whole genome shotgun (WGS) entry which is preliminary data.</text>
</comment>
<evidence type="ECO:0000313" key="1">
    <source>
        <dbReference type="EMBL" id="GIY30145.1"/>
    </source>
</evidence>
<gene>
    <name evidence="1" type="ORF">CDAR_458661</name>
</gene>
<organism evidence="1 2">
    <name type="scientific">Caerostris darwini</name>
    <dbReference type="NCBI Taxonomy" id="1538125"/>
    <lineage>
        <taxon>Eukaryota</taxon>
        <taxon>Metazoa</taxon>
        <taxon>Ecdysozoa</taxon>
        <taxon>Arthropoda</taxon>
        <taxon>Chelicerata</taxon>
        <taxon>Arachnida</taxon>
        <taxon>Araneae</taxon>
        <taxon>Araneomorphae</taxon>
        <taxon>Entelegynae</taxon>
        <taxon>Araneoidea</taxon>
        <taxon>Araneidae</taxon>
        <taxon>Caerostris</taxon>
    </lineage>
</organism>